<dbReference type="PANTHER" id="PTHR37544:SF3">
    <property type="entry name" value="SPRAY"/>
    <property type="match status" value="1"/>
</dbReference>
<feature type="transmembrane region" description="Helical" evidence="1">
    <location>
        <begin position="257"/>
        <end position="276"/>
    </location>
</feature>
<gene>
    <name evidence="2" type="ORF">OIDMADRAFT_147800</name>
</gene>
<dbReference type="AlphaFoldDB" id="A0A0C3H1T6"/>
<keyword evidence="1" id="KW-0472">Membrane</keyword>
<keyword evidence="1" id="KW-0812">Transmembrane</keyword>
<keyword evidence="3" id="KW-1185">Reference proteome</keyword>
<dbReference type="HOGENOM" id="CLU_708040_0_0_1"/>
<accession>A0A0C3H1T6</accession>
<evidence type="ECO:0000313" key="3">
    <source>
        <dbReference type="Proteomes" id="UP000054321"/>
    </source>
</evidence>
<dbReference type="Proteomes" id="UP000054321">
    <property type="component" value="Unassembled WGS sequence"/>
</dbReference>
<reference evidence="3" key="2">
    <citation type="submission" date="2015-01" db="EMBL/GenBank/DDBJ databases">
        <title>Evolutionary Origins and Diversification of the Mycorrhizal Mutualists.</title>
        <authorList>
            <consortium name="DOE Joint Genome Institute"/>
            <consortium name="Mycorrhizal Genomics Consortium"/>
            <person name="Kohler A."/>
            <person name="Kuo A."/>
            <person name="Nagy L.G."/>
            <person name="Floudas D."/>
            <person name="Copeland A."/>
            <person name="Barry K.W."/>
            <person name="Cichocki N."/>
            <person name="Veneault-Fourrey C."/>
            <person name="LaButti K."/>
            <person name="Lindquist E.A."/>
            <person name="Lipzen A."/>
            <person name="Lundell T."/>
            <person name="Morin E."/>
            <person name="Murat C."/>
            <person name="Riley R."/>
            <person name="Ohm R."/>
            <person name="Sun H."/>
            <person name="Tunlid A."/>
            <person name="Henrissat B."/>
            <person name="Grigoriev I.V."/>
            <person name="Hibbett D.S."/>
            <person name="Martin F."/>
        </authorList>
    </citation>
    <scope>NUCLEOTIDE SEQUENCE [LARGE SCALE GENOMIC DNA]</scope>
    <source>
        <strain evidence="3">Zn</strain>
    </source>
</reference>
<feature type="transmembrane region" description="Helical" evidence="1">
    <location>
        <begin position="288"/>
        <end position="307"/>
    </location>
</feature>
<feature type="transmembrane region" description="Helical" evidence="1">
    <location>
        <begin position="115"/>
        <end position="135"/>
    </location>
</feature>
<dbReference type="PANTHER" id="PTHR37544">
    <property type="entry name" value="SPRAY-RELATED"/>
    <property type="match status" value="1"/>
</dbReference>
<protein>
    <submittedName>
        <fullName evidence="2">Uncharacterized protein</fullName>
    </submittedName>
</protein>
<reference evidence="2 3" key="1">
    <citation type="submission" date="2014-04" db="EMBL/GenBank/DDBJ databases">
        <authorList>
            <consortium name="DOE Joint Genome Institute"/>
            <person name="Kuo A."/>
            <person name="Martino E."/>
            <person name="Perotto S."/>
            <person name="Kohler A."/>
            <person name="Nagy L.G."/>
            <person name="Floudas D."/>
            <person name="Copeland A."/>
            <person name="Barry K.W."/>
            <person name="Cichocki N."/>
            <person name="Veneault-Fourrey C."/>
            <person name="LaButti K."/>
            <person name="Lindquist E.A."/>
            <person name="Lipzen A."/>
            <person name="Lundell T."/>
            <person name="Morin E."/>
            <person name="Murat C."/>
            <person name="Sun H."/>
            <person name="Tunlid A."/>
            <person name="Henrissat B."/>
            <person name="Grigoriev I.V."/>
            <person name="Hibbett D.S."/>
            <person name="Martin F."/>
            <person name="Nordberg H.P."/>
            <person name="Cantor M.N."/>
            <person name="Hua S.X."/>
        </authorList>
    </citation>
    <scope>NUCLEOTIDE SEQUENCE [LARGE SCALE GENOMIC DNA]</scope>
    <source>
        <strain evidence="2 3">Zn</strain>
    </source>
</reference>
<dbReference type="OrthoDB" id="3248909at2759"/>
<feature type="transmembrane region" description="Helical" evidence="1">
    <location>
        <begin position="35"/>
        <end position="55"/>
    </location>
</feature>
<name>A0A0C3H1T6_OIDMZ</name>
<evidence type="ECO:0000256" key="1">
    <source>
        <dbReference type="SAM" id="Phobius"/>
    </source>
</evidence>
<dbReference type="InParanoid" id="A0A0C3H1T6"/>
<sequence length="390" mass="43669">MICGVRKIGKEAAKPGPSVKQAEEYNWKSWKIRQVFLIPLILLAAILAAILELLVQLTKKPLDSSQLQTTWLNWYASDTDIEVEELLPPTLAFLNASTSIRGILTFENVSSIPGFYYFLWIYLPTIVFVLYVTALQYANDAVAASTHLDSTAVTAEVDAPIVGVLWGLENWGLGQLDIDGQSENNVTDMGIIQSRVYVDSTLSRAQEERVERRTCTRVLLYWQVSPQPMTTFFPPSFVGIQIVENSARVSGEQDYPLGWNFLELSLICFGIVVSMTQGQGFTINGAYANQWTAAALVVAVLMFLPFYRQYFIWRLPILGQNPSSLGMTLSYIYASNRLCEDLMPVAEMSKGEREKYLQSLVGQYAFGKVESAEGQVVGIKRLDALFSRVY</sequence>
<keyword evidence="1" id="KW-1133">Transmembrane helix</keyword>
<dbReference type="EMBL" id="KN832882">
    <property type="protein sequence ID" value="KIM97344.1"/>
    <property type="molecule type" value="Genomic_DNA"/>
</dbReference>
<proteinExistence type="predicted"/>
<organism evidence="2 3">
    <name type="scientific">Oidiodendron maius (strain Zn)</name>
    <dbReference type="NCBI Taxonomy" id="913774"/>
    <lineage>
        <taxon>Eukaryota</taxon>
        <taxon>Fungi</taxon>
        <taxon>Dikarya</taxon>
        <taxon>Ascomycota</taxon>
        <taxon>Pezizomycotina</taxon>
        <taxon>Leotiomycetes</taxon>
        <taxon>Leotiomycetes incertae sedis</taxon>
        <taxon>Myxotrichaceae</taxon>
        <taxon>Oidiodendron</taxon>
    </lineage>
</organism>
<evidence type="ECO:0000313" key="2">
    <source>
        <dbReference type="EMBL" id="KIM97344.1"/>
    </source>
</evidence>